<dbReference type="Proteomes" id="UP000291084">
    <property type="component" value="Chromosome 10"/>
</dbReference>
<dbReference type="PIRSF" id="PIRSF017318">
    <property type="entry name" value="Chor_mut_AroQ_eu"/>
    <property type="match status" value="1"/>
</dbReference>
<evidence type="ECO:0000256" key="7">
    <source>
        <dbReference type="PIRNR" id="PIRNR017318"/>
    </source>
</evidence>
<dbReference type="NCBIfam" id="TIGR01802">
    <property type="entry name" value="CM_pl-yst"/>
    <property type="match status" value="1"/>
</dbReference>
<evidence type="ECO:0000256" key="1">
    <source>
        <dbReference type="ARBA" id="ARBA00000824"/>
    </source>
</evidence>
<keyword evidence="4 7" id="KW-0028">Amino-acid biosynthesis</keyword>
<dbReference type="InterPro" id="IPR036263">
    <property type="entry name" value="Chorismate_II_sf"/>
</dbReference>
<feature type="domain" description="Chorismate mutase" evidence="8">
    <location>
        <begin position="191"/>
        <end position="300"/>
    </location>
</feature>
<dbReference type="GO" id="GO:0004106">
    <property type="term" value="F:chorismate mutase activity"/>
    <property type="evidence" value="ECO:0007669"/>
    <property type="project" value="UniProtKB-UniRule"/>
</dbReference>
<evidence type="ECO:0000256" key="3">
    <source>
        <dbReference type="ARBA" id="ARBA00012404"/>
    </source>
</evidence>
<sequence length="309" mass="35403">MEAMLKLSPHLDIKSICYLSPKPMISVHQNFLPLTRSRVIMCSSSSPTPPGYLDNVRNSLIRQEDTIIFSLLERVQYSHDSVACDNDGLLSDDLDWSIAKHMAVQKETLYSQLGRYKSEEENPFFPRSILPHQQYPKILHRCADSININHKIWNIYFKEIVPELIKARNNDECGSSIPELVKAGNNYECGSIAVCDIVCLQALSKRIHYGKFAAEAKFQDARSEYEAAITAKDRKLLLELLTYETVEATVKKRVELKAKTFGQVVKIDEDNVANPTYKIKPSFIPKLFEDIVMPFTKEVQVEYLLRRLD</sequence>
<dbReference type="GO" id="GO:0046417">
    <property type="term" value="P:chorismate metabolic process"/>
    <property type="evidence" value="ECO:0007669"/>
    <property type="project" value="InterPro"/>
</dbReference>
<reference evidence="9 10" key="1">
    <citation type="journal article" date="2015" name="Sci. Rep.">
        <title>The power of single molecule real-time sequencing technology in the de novo assembly of a eukaryotic genome.</title>
        <authorList>
            <person name="Sakai H."/>
            <person name="Naito K."/>
            <person name="Ogiso-Tanaka E."/>
            <person name="Takahashi Y."/>
            <person name="Iseki K."/>
            <person name="Muto C."/>
            <person name="Satou K."/>
            <person name="Teruya K."/>
            <person name="Shiroma A."/>
            <person name="Shimoji M."/>
            <person name="Hirano T."/>
            <person name="Itoh T."/>
            <person name="Kaga A."/>
            <person name="Tomooka N."/>
        </authorList>
    </citation>
    <scope>NUCLEOTIDE SEQUENCE [LARGE SCALE GENOMIC DNA]</scope>
    <source>
        <strain evidence="10">cv. Shumari</strain>
    </source>
</reference>
<evidence type="ECO:0000259" key="8">
    <source>
        <dbReference type="Pfam" id="PF01817"/>
    </source>
</evidence>
<dbReference type="PROSITE" id="PS51169">
    <property type="entry name" value="CHORISMATE_MUT_3"/>
    <property type="match status" value="1"/>
</dbReference>
<evidence type="ECO:0000256" key="4">
    <source>
        <dbReference type="ARBA" id="ARBA00022605"/>
    </source>
</evidence>
<comment type="pathway">
    <text evidence="2">Metabolic intermediate biosynthesis; prephenate biosynthesis; prephenate from chorismate: step 1/1.</text>
</comment>
<dbReference type="Pfam" id="PF01817">
    <property type="entry name" value="CM_2"/>
    <property type="match status" value="1"/>
</dbReference>
<evidence type="ECO:0000256" key="5">
    <source>
        <dbReference type="ARBA" id="ARBA00023141"/>
    </source>
</evidence>
<accession>A0A0S3T1R7</accession>
<dbReference type="OrthoDB" id="191918at2759"/>
<dbReference type="GO" id="GO:0009073">
    <property type="term" value="P:aromatic amino acid family biosynthetic process"/>
    <property type="evidence" value="ECO:0007669"/>
    <property type="project" value="UniProtKB-UniRule"/>
</dbReference>
<organism evidence="9 10">
    <name type="scientific">Vigna angularis var. angularis</name>
    <dbReference type="NCBI Taxonomy" id="157739"/>
    <lineage>
        <taxon>Eukaryota</taxon>
        <taxon>Viridiplantae</taxon>
        <taxon>Streptophyta</taxon>
        <taxon>Embryophyta</taxon>
        <taxon>Tracheophyta</taxon>
        <taxon>Spermatophyta</taxon>
        <taxon>Magnoliopsida</taxon>
        <taxon>eudicotyledons</taxon>
        <taxon>Gunneridae</taxon>
        <taxon>Pentapetalae</taxon>
        <taxon>rosids</taxon>
        <taxon>fabids</taxon>
        <taxon>Fabales</taxon>
        <taxon>Fabaceae</taxon>
        <taxon>Papilionoideae</taxon>
        <taxon>50 kb inversion clade</taxon>
        <taxon>NPAAA clade</taxon>
        <taxon>indigoferoid/millettioid clade</taxon>
        <taxon>Phaseoleae</taxon>
        <taxon>Vigna</taxon>
    </lineage>
</organism>
<comment type="catalytic activity">
    <reaction evidence="1 7">
        <text>chorismate = prephenate</text>
        <dbReference type="Rhea" id="RHEA:13897"/>
        <dbReference type="ChEBI" id="CHEBI:29748"/>
        <dbReference type="ChEBI" id="CHEBI:29934"/>
        <dbReference type="EC" id="5.4.99.5"/>
    </reaction>
</comment>
<name>A0A0S3T1R7_PHAAN</name>
<evidence type="ECO:0000313" key="10">
    <source>
        <dbReference type="Proteomes" id="UP000291084"/>
    </source>
</evidence>
<gene>
    <name evidence="9" type="primary">Vigan.10G046600</name>
    <name evidence="9" type="ORF">VIGAN_10046600</name>
</gene>
<dbReference type="Gene3D" id="1.10.590.10">
    <property type="entry name" value="Chorismate mutase, AroQ class superfamily, eukaryotic"/>
    <property type="match status" value="1"/>
</dbReference>
<evidence type="ECO:0000256" key="6">
    <source>
        <dbReference type="ARBA" id="ARBA00023235"/>
    </source>
</evidence>
<dbReference type="GO" id="GO:0008652">
    <property type="term" value="P:amino acid biosynthetic process"/>
    <property type="evidence" value="ECO:0007669"/>
    <property type="project" value="UniProtKB-KW"/>
</dbReference>
<dbReference type="InterPro" id="IPR037039">
    <property type="entry name" value="CM_AroQ_sf_eucaryotic"/>
</dbReference>
<dbReference type="PANTHER" id="PTHR21145">
    <property type="entry name" value="CHORISMATE MUTASE"/>
    <property type="match status" value="1"/>
</dbReference>
<proteinExistence type="predicted"/>
<keyword evidence="10" id="KW-1185">Reference proteome</keyword>
<dbReference type="UniPathway" id="UPA00120">
    <property type="reaction ID" value="UER00203"/>
</dbReference>
<dbReference type="SUPFAM" id="SSF48600">
    <property type="entry name" value="Chorismate mutase II"/>
    <property type="match status" value="1"/>
</dbReference>
<dbReference type="GO" id="GO:0005737">
    <property type="term" value="C:cytoplasm"/>
    <property type="evidence" value="ECO:0007669"/>
    <property type="project" value="TreeGrafter"/>
</dbReference>
<dbReference type="EC" id="5.4.99.5" evidence="3 7"/>
<keyword evidence="5 7" id="KW-0057">Aromatic amino acid biosynthesis</keyword>
<evidence type="ECO:0000313" key="9">
    <source>
        <dbReference type="EMBL" id="BAT99085.1"/>
    </source>
</evidence>
<protein>
    <recommendedName>
        <fullName evidence="3 7">Chorismate mutase</fullName>
        <ecNumber evidence="3 7">5.4.99.5</ecNumber>
    </recommendedName>
</protein>
<keyword evidence="6 7" id="KW-0413">Isomerase</keyword>
<dbReference type="EMBL" id="AP015043">
    <property type="protein sequence ID" value="BAT99085.1"/>
    <property type="molecule type" value="Genomic_DNA"/>
</dbReference>
<dbReference type="InterPro" id="IPR002701">
    <property type="entry name" value="CM_II_prokaryot"/>
</dbReference>
<dbReference type="InterPro" id="IPR008238">
    <property type="entry name" value="Chorismate_mutase_AroQ_euk"/>
</dbReference>
<dbReference type="AlphaFoldDB" id="A0A0S3T1R7"/>
<dbReference type="PANTHER" id="PTHR21145:SF15">
    <property type="entry name" value="CHORISMATE MUTASE 3, CHLOROPLASTIC"/>
    <property type="match status" value="1"/>
</dbReference>
<evidence type="ECO:0000256" key="2">
    <source>
        <dbReference type="ARBA" id="ARBA00004817"/>
    </source>
</evidence>